<name>A0A975PHA6_9BACT</name>
<evidence type="ECO:0000313" key="1">
    <source>
        <dbReference type="EMBL" id="QUE53081.1"/>
    </source>
</evidence>
<proteinExistence type="predicted"/>
<organism evidence="1 2">
    <name type="scientific">Luteolibacter ambystomatis</name>
    <dbReference type="NCBI Taxonomy" id="2824561"/>
    <lineage>
        <taxon>Bacteria</taxon>
        <taxon>Pseudomonadati</taxon>
        <taxon>Verrucomicrobiota</taxon>
        <taxon>Verrucomicrobiia</taxon>
        <taxon>Verrucomicrobiales</taxon>
        <taxon>Verrucomicrobiaceae</taxon>
        <taxon>Luteolibacter</taxon>
    </lineage>
</organism>
<dbReference type="Proteomes" id="UP000676169">
    <property type="component" value="Chromosome"/>
</dbReference>
<evidence type="ECO:0000313" key="2">
    <source>
        <dbReference type="Proteomes" id="UP000676169"/>
    </source>
</evidence>
<protein>
    <submittedName>
        <fullName evidence="1">Uncharacterized protein</fullName>
    </submittedName>
</protein>
<gene>
    <name evidence="1" type="ORF">KBB96_09335</name>
</gene>
<accession>A0A975PHA6</accession>
<dbReference type="AlphaFoldDB" id="A0A975PHA6"/>
<dbReference type="EMBL" id="CP073100">
    <property type="protein sequence ID" value="QUE53081.1"/>
    <property type="molecule type" value="Genomic_DNA"/>
</dbReference>
<dbReference type="RefSeq" id="WP_211634425.1">
    <property type="nucleotide sequence ID" value="NZ_CP073100.1"/>
</dbReference>
<sequence>MALLPYHPTMAKYKKHILAFLKYGVGPVLGFVLGLGVRGSQNEAKQPQVTNRNSEIHRSQRAIQPDIPPAIAEVVPDKFNSITNDPGKSLDLDVIDKNEGGLGIKFSNAVGLTSFEKEKVDGIMQEYEAKMKHLQLERLVEIEGSNGSKFMIPPLNSDGRILKDEFIKKVRDSIGGAAYQRLMAYGAAEIYSRMGNFGESKVEFSFKSDNEESVLDIKIGDSQDSRKGSSRYIGSNVPAIYAHLFTFDENN</sequence>
<reference evidence="1" key="1">
    <citation type="submission" date="2021-04" db="EMBL/GenBank/DDBJ databases">
        <title>Luteolibacter sp. 32A isolated from the skin of an Anderson's salamander (Ambystoma andersonii).</title>
        <authorList>
            <person name="Spergser J."/>
            <person name="Busse H.-J."/>
        </authorList>
    </citation>
    <scope>NUCLEOTIDE SEQUENCE</scope>
    <source>
        <strain evidence="1">32A</strain>
    </source>
</reference>
<keyword evidence="2" id="KW-1185">Reference proteome</keyword>
<dbReference type="KEGG" id="lamb:KBB96_09335"/>